<dbReference type="OrthoDB" id="9797501at2"/>
<dbReference type="SUPFAM" id="SSF53041">
    <property type="entry name" value="Resolvase-like"/>
    <property type="match status" value="1"/>
</dbReference>
<sequence length="185" mass="20575">MTTYIYSRVSSDDQNVQQQSDFLAAKHSYDFIVSEKFTGTTLDRPQFDQLIKRLKIGDTLIVREVSRLGRNAAEVLTLCEDLKARGVKLIIDNLSMDVTSPSGQLVLTLMVGVAQMERESMLERQRIGINRAKAEGKYQGRKALDPAIIEAAKQMLSAGASKAATARHFKIGQSTLYSYLKDEGL</sequence>
<dbReference type="PROSITE" id="PS51736">
    <property type="entry name" value="RECOMBINASES_3"/>
    <property type="match status" value="1"/>
</dbReference>
<evidence type="ECO:0000313" key="5">
    <source>
        <dbReference type="Proteomes" id="UP000182400"/>
    </source>
</evidence>
<accession>A0A1I5RL91</accession>
<dbReference type="InterPro" id="IPR050639">
    <property type="entry name" value="SSR_resolvase"/>
</dbReference>
<dbReference type="Proteomes" id="UP000182400">
    <property type="component" value="Unassembled WGS sequence"/>
</dbReference>
<dbReference type="Pfam" id="PF00239">
    <property type="entry name" value="Resolvase"/>
    <property type="match status" value="1"/>
</dbReference>
<evidence type="ECO:0000313" key="4">
    <source>
        <dbReference type="EMBL" id="SFP59312.1"/>
    </source>
</evidence>
<dbReference type="GO" id="GO:0000150">
    <property type="term" value="F:DNA strand exchange activity"/>
    <property type="evidence" value="ECO:0007669"/>
    <property type="project" value="InterPro"/>
</dbReference>
<keyword evidence="2" id="KW-0233">DNA recombination</keyword>
<feature type="domain" description="Resolvase/invertase-type recombinase catalytic" evidence="3">
    <location>
        <begin position="2"/>
        <end position="136"/>
    </location>
</feature>
<dbReference type="InterPro" id="IPR036162">
    <property type="entry name" value="Resolvase-like_N_sf"/>
</dbReference>
<dbReference type="InterPro" id="IPR006120">
    <property type="entry name" value="Resolvase_HTH_dom"/>
</dbReference>
<name>A0A1I5RL91_9GAMM</name>
<dbReference type="AlphaFoldDB" id="A0A1I5RL91"/>
<dbReference type="Gene3D" id="1.10.10.60">
    <property type="entry name" value="Homeodomain-like"/>
    <property type="match status" value="1"/>
</dbReference>
<gene>
    <name evidence="4" type="ORF">SAMN05216601_11636</name>
</gene>
<dbReference type="Pfam" id="PF02796">
    <property type="entry name" value="HTH_7"/>
    <property type="match status" value="1"/>
</dbReference>
<dbReference type="RefSeq" id="WP_074941389.1">
    <property type="nucleotide sequence ID" value="NZ_FOWP01000016.1"/>
</dbReference>
<keyword evidence="1" id="KW-0238">DNA-binding</keyword>
<dbReference type="CDD" id="cd03768">
    <property type="entry name" value="SR_ResInv"/>
    <property type="match status" value="1"/>
</dbReference>
<reference evidence="4 5" key="1">
    <citation type="submission" date="2016-10" db="EMBL/GenBank/DDBJ databases">
        <authorList>
            <person name="de Groot N.N."/>
        </authorList>
    </citation>
    <scope>NUCLEOTIDE SEQUENCE [LARGE SCALE GENOMIC DNA]</scope>
    <source>
        <strain evidence="4 5">CCUG 59231</strain>
    </source>
</reference>
<dbReference type="SMART" id="SM00857">
    <property type="entry name" value="Resolvase"/>
    <property type="match status" value="1"/>
</dbReference>
<dbReference type="PANTHER" id="PTHR30461">
    <property type="entry name" value="DNA-INVERTASE FROM LAMBDOID PROPHAGE"/>
    <property type="match status" value="1"/>
</dbReference>
<proteinExistence type="predicted"/>
<organism evidence="4 5">
    <name type="scientific">Ectopseudomonas composti</name>
    <dbReference type="NCBI Taxonomy" id="658457"/>
    <lineage>
        <taxon>Bacteria</taxon>
        <taxon>Pseudomonadati</taxon>
        <taxon>Pseudomonadota</taxon>
        <taxon>Gammaproteobacteria</taxon>
        <taxon>Pseudomonadales</taxon>
        <taxon>Pseudomonadaceae</taxon>
        <taxon>Ectopseudomonas</taxon>
    </lineage>
</organism>
<dbReference type="PANTHER" id="PTHR30461:SF2">
    <property type="entry name" value="SERINE RECOMBINASE PINE-RELATED"/>
    <property type="match status" value="1"/>
</dbReference>
<dbReference type="CDD" id="cd00569">
    <property type="entry name" value="HTH_Hin_like"/>
    <property type="match status" value="1"/>
</dbReference>
<dbReference type="EMBL" id="FOWP01000016">
    <property type="protein sequence ID" value="SFP59312.1"/>
    <property type="molecule type" value="Genomic_DNA"/>
</dbReference>
<dbReference type="Gene3D" id="3.40.50.1390">
    <property type="entry name" value="Resolvase, N-terminal catalytic domain"/>
    <property type="match status" value="1"/>
</dbReference>
<evidence type="ECO:0000256" key="1">
    <source>
        <dbReference type="ARBA" id="ARBA00023125"/>
    </source>
</evidence>
<evidence type="ECO:0000259" key="3">
    <source>
        <dbReference type="PROSITE" id="PS51736"/>
    </source>
</evidence>
<protein>
    <submittedName>
        <fullName evidence="4">Site-specific DNA recombinase</fullName>
    </submittedName>
</protein>
<dbReference type="InterPro" id="IPR006119">
    <property type="entry name" value="Resolv_N"/>
</dbReference>
<evidence type="ECO:0000256" key="2">
    <source>
        <dbReference type="ARBA" id="ARBA00023172"/>
    </source>
</evidence>
<dbReference type="GO" id="GO:0003677">
    <property type="term" value="F:DNA binding"/>
    <property type="evidence" value="ECO:0007669"/>
    <property type="project" value="UniProtKB-KW"/>
</dbReference>